<sequence>MSNIIFLFINNIKNSSAHVRPLEFTESFISLISLSISSINEIIKSTNFCLYINSECVFVIKKLMS</sequence>
<accession>A0A3M7RDJ1</accession>
<evidence type="ECO:0000313" key="2">
    <source>
        <dbReference type="Proteomes" id="UP000276133"/>
    </source>
</evidence>
<reference evidence="1 2" key="1">
    <citation type="journal article" date="2018" name="Sci. Rep.">
        <title>Genomic signatures of local adaptation to the degree of environmental predictability in rotifers.</title>
        <authorList>
            <person name="Franch-Gras L."/>
            <person name="Hahn C."/>
            <person name="Garcia-Roger E.M."/>
            <person name="Carmona M.J."/>
            <person name="Serra M."/>
            <person name="Gomez A."/>
        </authorList>
    </citation>
    <scope>NUCLEOTIDE SEQUENCE [LARGE SCALE GENOMIC DNA]</scope>
    <source>
        <strain evidence="1">HYR1</strain>
    </source>
</reference>
<dbReference type="EMBL" id="REGN01003634">
    <property type="protein sequence ID" value="RNA21633.1"/>
    <property type="molecule type" value="Genomic_DNA"/>
</dbReference>
<organism evidence="1 2">
    <name type="scientific">Brachionus plicatilis</name>
    <name type="common">Marine rotifer</name>
    <name type="synonym">Brachionus muelleri</name>
    <dbReference type="NCBI Taxonomy" id="10195"/>
    <lineage>
        <taxon>Eukaryota</taxon>
        <taxon>Metazoa</taxon>
        <taxon>Spiralia</taxon>
        <taxon>Gnathifera</taxon>
        <taxon>Rotifera</taxon>
        <taxon>Eurotatoria</taxon>
        <taxon>Monogononta</taxon>
        <taxon>Pseudotrocha</taxon>
        <taxon>Ploima</taxon>
        <taxon>Brachionidae</taxon>
        <taxon>Brachionus</taxon>
    </lineage>
</organism>
<proteinExistence type="predicted"/>
<dbReference type="AlphaFoldDB" id="A0A3M7RDJ1"/>
<gene>
    <name evidence="1" type="ORF">BpHYR1_038351</name>
</gene>
<evidence type="ECO:0000313" key="1">
    <source>
        <dbReference type="EMBL" id="RNA21633.1"/>
    </source>
</evidence>
<comment type="caution">
    <text evidence="1">The sequence shown here is derived from an EMBL/GenBank/DDBJ whole genome shotgun (WGS) entry which is preliminary data.</text>
</comment>
<protein>
    <submittedName>
        <fullName evidence="1">Uncharacterized protein</fullName>
    </submittedName>
</protein>
<dbReference type="Proteomes" id="UP000276133">
    <property type="component" value="Unassembled WGS sequence"/>
</dbReference>
<keyword evidence="2" id="KW-1185">Reference proteome</keyword>
<name>A0A3M7RDJ1_BRAPC</name>